<dbReference type="Gene3D" id="2.40.30.10">
    <property type="entry name" value="Translation factors"/>
    <property type="match status" value="1"/>
</dbReference>
<proteinExistence type="predicted"/>
<name>A0A2T0T7I0_9PSEU</name>
<dbReference type="InterPro" id="IPR036010">
    <property type="entry name" value="2Fe-2S_ferredoxin-like_sf"/>
</dbReference>
<dbReference type="CDD" id="cd06185">
    <property type="entry name" value="PDR_like"/>
    <property type="match status" value="1"/>
</dbReference>
<evidence type="ECO:0000256" key="5">
    <source>
        <dbReference type="ARBA" id="ARBA00023002"/>
    </source>
</evidence>
<dbReference type="InterPro" id="IPR017927">
    <property type="entry name" value="FAD-bd_FR_type"/>
</dbReference>
<dbReference type="InterPro" id="IPR001433">
    <property type="entry name" value="OxRdtase_FAD/NAD-bd"/>
</dbReference>
<protein>
    <submittedName>
        <fullName evidence="10">Ferredoxin-NADP reductase</fullName>
    </submittedName>
</protein>
<dbReference type="PROSITE" id="PS51384">
    <property type="entry name" value="FAD_FR"/>
    <property type="match status" value="1"/>
</dbReference>
<dbReference type="GO" id="GO:0051537">
    <property type="term" value="F:2 iron, 2 sulfur cluster binding"/>
    <property type="evidence" value="ECO:0007669"/>
    <property type="project" value="UniProtKB-KW"/>
</dbReference>
<dbReference type="PANTHER" id="PTHR47354:SF1">
    <property type="entry name" value="CARNITINE MONOOXYGENASE REDUCTASE SUBUNIT"/>
    <property type="match status" value="1"/>
</dbReference>
<dbReference type="InterPro" id="IPR017938">
    <property type="entry name" value="Riboflavin_synthase-like_b-brl"/>
</dbReference>
<dbReference type="PROSITE" id="PS00197">
    <property type="entry name" value="2FE2S_FER_1"/>
    <property type="match status" value="1"/>
</dbReference>
<dbReference type="GO" id="GO:0046872">
    <property type="term" value="F:metal ion binding"/>
    <property type="evidence" value="ECO:0007669"/>
    <property type="project" value="UniProtKB-KW"/>
</dbReference>
<feature type="domain" description="2Fe-2S ferredoxin-type" evidence="8">
    <location>
        <begin position="232"/>
        <end position="317"/>
    </location>
</feature>
<dbReference type="PRINTS" id="PR00409">
    <property type="entry name" value="PHDIOXRDTASE"/>
</dbReference>
<dbReference type="PROSITE" id="PS51085">
    <property type="entry name" value="2FE2S_FER_2"/>
    <property type="match status" value="1"/>
</dbReference>
<keyword evidence="11" id="KW-1185">Reference proteome</keyword>
<dbReference type="Gene3D" id="3.40.50.80">
    <property type="entry name" value="Nucleotide-binding domain of ferredoxin-NADP reductase (FNR) module"/>
    <property type="match status" value="1"/>
</dbReference>
<dbReference type="SUPFAM" id="SSF54292">
    <property type="entry name" value="2Fe-2S ferredoxin-like"/>
    <property type="match status" value="1"/>
</dbReference>
<comment type="cofactor">
    <cofactor evidence="1">
        <name>FAD</name>
        <dbReference type="ChEBI" id="CHEBI:57692"/>
    </cofactor>
</comment>
<dbReference type="SUPFAM" id="SSF63380">
    <property type="entry name" value="Riboflavin synthase domain-like"/>
    <property type="match status" value="1"/>
</dbReference>
<dbReference type="RefSeq" id="WP_106188631.1">
    <property type="nucleotide sequence ID" value="NZ_PVTF01000005.1"/>
</dbReference>
<dbReference type="InterPro" id="IPR006058">
    <property type="entry name" value="2Fe2S_fd_BS"/>
</dbReference>
<sequence>MATSELTTTVEVVSRRMIASGVVELLLAREDGRALPMWSPGAHIDLVLPDGTSRQYSLCGDVGDLRTYRVAILEEPDGRGFSRRLHQEAVVGSTWTLRGPRSHFELAASPDYLFIAGGIGITPLLPMLHQADASGARWKLVYGGRRRASMAFVDELEQFEDRITISPESDHGLLPLDVWLADPRPDTLIYCCGPEPLLRAVEDATRHWPPGALRVERFSPVPSDDDTVDSPFEVELAMSDLVLTVPAGKSVLDVVREAGVRILSSCQAGTCGTCETPVIEGVPDHRDFVLNADERAANDYMMICVSRACTRRLVLDL</sequence>
<dbReference type="GO" id="GO:0016491">
    <property type="term" value="F:oxidoreductase activity"/>
    <property type="evidence" value="ECO:0007669"/>
    <property type="project" value="UniProtKB-KW"/>
</dbReference>
<dbReference type="InterPro" id="IPR012675">
    <property type="entry name" value="Beta-grasp_dom_sf"/>
</dbReference>
<evidence type="ECO:0000256" key="6">
    <source>
        <dbReference type="ARBA" id="ARBA00023004"/>
    </source>
</evidence>
<organism evidence="10 11">
    <name type="scientific">Umezawaea tangerina</name>
    <dbReference type="NCBI Taxonomy" id="84725"/>
    <lineage>
        <taxon>Bacteria</taxon>
        <taxon>Bacillati</taxon>
        <taxon>Actinomycetota</taxon>
        <taxon>Actinomycetes</taxon>
        <taxon>Pseudonocardiales</taxon>
        <taxon>Pseudonocardiaceae</taxon>
        <taxon>Umezawaea</taxon>
    </lineage>
</organism>
<evidence type="ECO:0000256" key="7">
    <source>
        <dbReference type="ARBA" id="ARBA00023014"/>
    </source>
</evidence>
<dbReference type="SUPFAM" id="SSF52343">
    <property type="entry name" value="Ferredoxin reductase-like, C-terminal NADP-linked domain"/>
    <property type="match status" value="1"/>
</dbReference>
<dbReference type="InterPro" id="IPR001041">
    <property type="entry name" value="2Fe-2S_ferredoxin-type"/>
</dbReference>
<evidence type="ECO:0000313" key="11">
    <source>
        <dbReference type="Proteomes" id="UP000239494"/>
    </source>
</evidence>
<gene>
    <name evidence="10" type="ORF">CLV43_105393</name>
</gene>
<evidence type="ECO:0000259" key="9">
    <source>
        <dbReference type="PROSITE" id="PS51384"/>
    </source>
</evidence>
<reference evidence="10 11" key="1">
    <citation type="submission" date="2018-03" db="EMBL/GenBank/DDBJ databases">
        <title>Genomic Encyclopedia of Archaeal and Bacterial Type Strains, Phase II (KMG-II): from individual species to whole genera.</title>
        <authorList>
            <person name="Goeker M."/>
        </authorList>
    </citation>
    <scope>NUCLEOTIDE SEQUENCE [LARGE SCALE GENOMIC DNA]</scope>
    <source>
        <strain evidence="10 11">DSM 44720</strain>
    </source>
</reference>
<evidence type="ECO:0000256" key="4">
    <source>
        <dbReference type="ARBA" id="ARBA00022723"/>
    </source>
</evidence>
<evidence type="ECO:0000256" key="3">
    <source>
        <dbReference type="ARBA" id="ARBA00022714"/>
    </source>
</evidence>
<keyword evidence="3" id="KW-0001">2Fe-2S</keyword>
<accession>A0A2T0T7I0</accession>
<dbReference type="InterPro" id="IPR039261">
    <property type="entry name" value="FNR_nucleotide-bd"/>
</dbReference>
<dbReference type="Pfam" id="PF00111">
    <property type="entry name" value="Fer2"/>
    <property type="match status" value="1"/>
</dbReference>
<dbReference type="Gene3D" id="3.10.20.30">
    <property type="match status" value="1"/>
</dbReference>
<dbReference type="EMBL" id="PVTF01000005">
    <property type="protein sequence ID" value="PRY41635.1"/>
    <property type="molecule type" value="Genomic_DNA"/>
</dbReference>
<evidence type="ECO:0000256" key="1">
    <source>
        <dbReference type="ARBA" id="ARBA00001974"/>
    </source>
</evidence>
<evidence type="ECO:0000256" key="2">
    <source>
        <dbReference type="ARBA" id="ARBA00022630"/>
    </source>
</evidence>
<keyword evidence="7" id="KW-0411">Iron-sulfur</keyword>
<keyword evidence="4" id="KW-0479">Metal-binding</keyword>
<dbReference type="Pfam" id="PF00175">
    <property type="entry name" value="NAD_binding_1"/>
    <property type="match status" value="1"/>
</dbReference>
<keyword evidence="6" id="KW-0408">Iron</keyword>
<dbReference type="AlphaFoldDB" id="A0A2T0T7I0"/>
<dbReference type="Proteomes" id="UP000239494">
    <property type="component" value="Unassembled WGS sequence"/>
</dbReference>
<keyword evidence="5" id="KW-0560">Oxidoreductase</keyword>
<dbReference type="CDD" id="cd00207">
    <property type="entry name" value="fer2"/>
    <property type="match status" value="1"/>
</dbReference>
<dbReference type="PANTHER" id="PTHR47354">
    <property type="entry name" value="NADH OXIDOREDUCTASE HCR"/>
    <property type="match status" value="1"/>
</dbReference>
<dbReference type="OrthoDB" id="3807506at2"/>
<dbReference type="InterPro" id="IPR050415">
    <property type="entry name" value="MRET"/>
</dbReference>
<evidence type="ECO:0000313" key="10">
    <source>
        <dbReference type="EMBL" id="PRY41635.1"/>
    </source>
</evidence>
<keyword evidence="2" id="KW-0285">Flavoprotein</keyword>
<feature type="domain" description="FAD-binding FR-type" evidence="9">
    <location>
        <begin position="5"/>
        <end position="107"/>
    </location>
</feature>
<evidence type="ECO:0000259" key="8">
    <source>
        <dbReference type="PROSITE" id="PS51085"/>
    </source>
</evidence>
<comment type="caution">
    <text evidence="10">The sequence shown here is derived from an EMBL/GenBank/DDBJ whole genome shotgun (WGS) entry which is preliminary data.</text>
</comment>